<feature type="signal peptide" evidence="2">
    <location>
        <begin position="1"/>
        <end position="24"/>
    </location>
</feature>
<feature type="region of interest" description="Disordered" evidence="1">
    <location>
        <begin position="551"/>
        <end position="573"/>
    </location>
</feature>
<dbReference type="EMBL" id="JACYCF010000014">
    <property type="protein sequence ID" value="KAF8752766.1"/>
    <property type="molecule type" value="Genomic_DNA"/>
</dbReference>
<dbReference type="Proteomes" id="UP000614334">
    <property type="component" value="Unassembled WGS sequence"/>
</dbReference>
<feature type="region of interest" description="Disordered" evidence="1">
    <location>
        <begin position="57"/>
        <end position="124"/>
    </location>
</feature>
<evidence type="ECO:0000256" key="1">
    <source>
        <dbReference type="SAM" id="MobiDB-lite"/>
    </source>
</evidence>
<comment type="caution">
    <text evidence="3">The sequence shown here is derived from an EMBL/GenBank/DDBJ whole genome shotgun (WGS) entry which is preliminary data.</text>
</comment>
<keyword evidence="2" id="KW-0732">Signal</keyword>
<feature type="chain" id="PRO_5034791280" evidence="2">
    <location>
        <begin position="25"/>
        <end position="776"/>
    </location>
</feature>
<evidence type="ECO:0000256" key="2">
    <source>
        <dbReference type="SAM" id="SignalP"/>
    </source>
</evidence>
<feature type="compositionally biased region" description="Polar residues" evidence="1">
    <location>
        <begin position="161"/>
        <end position="182"/>
    </location>
</feature>
<protein>
    <submittedName>
        <fullName evidence="3">Uncharacterized protein</fullName>
    </submittedName>
</protein>
<feature type="compositionally biased region" description="Basic residues" evidence="1">
    <location>
        <begin position="725"/>
        <end position="736"/>
    </location>
</feature>
<sequence>MRPPSPRRGDVCALFGMLVSASEAANFRVLTQTPTTINLGIPQYTCYVAMSERASISKDPVLPPSAPRRLASRSPSTSRVRLRDPGRASIDRESSSALGLGRHVPPSFAYPTPGTGRKNGTRRSSFVFKKNVRVLDLEPASAPRHDLRGICDADVEDSDSPTEGSITTSRPVFNKVVGTNSAKHTESSQRNDESEDEGGGEGGLEADSSSDDKEGGDEVLGSPRRRKGPIAAKIRSSELSHASSCADTSRIQKRAKSSAEKDAGFERHRQMVISSHALKSMLDLCALNRANDAGELVAKFDDAGKAVWFVNGILVPHFDRGFDKEWEKWGTSAIDVIRDQSRWDPSDIEYLESVTDAEWRVVVKNGVYATMFRVWKKYQGDAGEGREWSDKRRMLNRRQSRKDAKAKSRMAALKGSGLEVGGFEFTGDPGFQSSEYSDPDDQSRRVVQEPEYRIAKLVQFLGALDIAYKDNKKRCGNQKVTRRDFDKVNNTYLSSRRGRYRLGLLTRNGNAQSKSMQTIAKRIDLDLDKIPQEEKFDKFIDRYAPQPREYLSPSPSPFPLASPLPSESNAPADTPVASVTLATQSQVIEPPQLQHLFSLIPTHASGSVHPWGTAMHAGALVGFGPNVAFAAPEAPAFVQPAFPQYGYQPGFQPGYLYGQPGRNGGTQAHIPIDPTLQGETIGRLYPSNGMPPPPELHEQEAAAAATQHGQTAQPNMPGPSQPSKTRLRAAKARKSRMASNSGNGNGDGNPGLDPLRPPWKRCTQQVKQVKVVLRGA</sequence>
<feature type="region of interest" description="Disordered" evidence="1">
    <location>
        <begin position="389"/>
        <end position="408"/>
    </location>
</feature>
<dbReference type="AlphaFoldDB" id="A0A8H7M2U4"/>
<evidence type="ECO:0000313" key="3">
    <source>
        <dbReference type="EMBL" id="KAF8752766.1"/>
    </source>
</evidence>
<feature type="compositionally biased region" description="Basic and acidic residues" evidence="1">
    <location>
        <begin position="81"/>
        <end position="94"/>
    </location>
</feature>
<feature type="region of interest" description="Disordered" evidence="1">
    <location>
        <begin position="678"/>
        <end position="763"/>
    </location>
</feature>
<evidence type="ECO:0000313" key="4">
    <source>
        <dbReference type="Proteomes" id="UP000614334"/>
    </source>
</evidence>
<organism evidence="3 4">
    <name type="scientific">Rhizoctonia solani</name>
    <dbReference type="NCBI Taxonomy" id="456999"/>
    <lineage>
        <taxon>Eukaryota</taxon>
        <taxon>Fungi</taxon>
        <taxon>Dikarya</taxon>
        <taxon>Basidiomycota</taxon>
        <taxon>Agaricomycotina</taxon>
        <taxon>Agaricomycetes</taxon>
        <taxon>Cantharellales</taxon>
        <taxon>Ceratobasidiaceae</taxon>
        <taxon>Rhizoctonia</taxon>
    </lineage>
</organism>
<name>A0A8H7M2U4_9AGAM</name>
<proteinExistence type="predicted"/>
<feature type="compositionally biased region" description="Low complexity" evidence="1">
    <location>
        <begin position="67"/>
        <end position="79"/>
    </location>
</feature>
<reference evidence="3" key="1">
    <citation type="submission" date="2020-09" db="EMBL/GenBank/DDBJ databases">
        <title>Comparative genome analyses of four rice-infecting Rhizoctonia solani isolates reveal extensive enrichment of homogalacturonan modification genes.</title>
        <authorList>
            <person name="Lee D.-Y."/>
            <person name="Jeon J."/>
            <person name="Kim K.-T."/>
            <person name="Cheong K."/>
            <person name="Song H."/>
            <person name="Choi G."/>
            <person name="Ko J."/>
            <person name="Opiyo S.O."/>
            <person name="Zuo S."/>
            <person name="Madhav S."/>
            <person name="Lee Y.-H."/>
            <person name="Wang G.-L."/>
        </authorList>
    </citation>
    <scope>NUCLEOTIDE SEQUENCE</scope>
    <source>
        <strain evidence="3">AG1-IA B2</strain>
    </source>
</reference>
<feature type="compositionally biased region" description="Basic and acidic residues" evidence="1">
    <location>
        <begin position="183"/>
        <end position="192"/>
    </location>
</feature>
<accession>A0A8H7M2U4</accession>
<feature type="region of interest" description="Disordered" evidence="1">
    <location>
        <begin position="148"/>
        <end position="263"/>
    </location>
</feature>
<feature type="compositionally biased region" description="Low complexity" evidence="1">
    <location>
        <begin position="701"/>
        <end position="713"/>
    </location>
</feature>
<feature type="compositionally biased region" description="Polar residues" evidence="1">
    <location>
        <begin position="237"/>
        <end position="249"/>
    </location>
</feature>
<gene>
    <name evidence="3" type="ORF">RHS01_07484</name>
</gene>